<proteinExistence type="predicted"/>
<dbReference type="GO" id="GO:0005634">
    <property type="term" value="C:nucleus"/>
    <property type="evidence" value="ECO:0007669"/>
    <property type="project" value="TreeGrafter"/>
</dbReference>
<feature type="domain" description="PIN" evidence="2">
    <location>
        <begin position="70"/>
        <end position="204"/>
    </location>
</feature>
<dbReference type="InterPro" id="IPR029060">
    <property type="entry name" value="PIN-like_dom_sf"/>
</dbReference>
<dbReference type="GeneID" id="91087730"/>
<dbReference type="CDD" id="cd18727">
    <property type="entry name" value="PIN_Swt1-like"/>
    <property type="match status" value="1"/>
</dbReference>
<sequence length="504" mass="55656">MFPSYSGQHAFNPPSPGSFSPPASQAYDETSHVWGTADSMPASSSTTQALTPQDAMLPWQSNSSSGNPMYFLVLDTNVLIKHLNLVRTLHAVLAAIQPPGLLLLVPFKVIQEIDGLQSSSKLPHPDSPVDVGRLARVANSWLLETHRERRQGGPCAVRCQSLAERYDHNVIGGKGDDEILDCCLYYKSQGARVVLWTDDKNLRLKSESNDIVTLGCQNLTLSNVLKHSGANIPEKSWREIQLLETRGSLSNKNALMYEDVDVDMVDDNLEKPLQPARAKISQSAIKSRYFADLPPVISSSTGEIVQVHTPPKPDDSHRFYPYLPTDADTIDIDRDMSSATPITPNRPSLAPTRYLSSGQASPFTKRPTRLMLTSLCLSFLRPTISLLSHPTLNAHLSPICPTSLQASSVLPTLFSAISSMDRVLSAEHAFDTAIRLSVMDAQAGVKVIQQYVEYHGDSNGGRGMREVKTAEMMEAVKKLEKLFWMMGIKDWNDAEILDEFKNLE</sequence>
<dbReference type="AlphaFoldDB" id="A0AAJ8JTV8"/>
<dbReference type="PANTHER" id="PTHR16161">
    <property type="entry name" value="TRANSCRIPTIONAL PROTEIN SWT1"/>
    <property type="match status" value="1"/>
</dbReference>
<dbReference type="KEGG" id="cdep:91087730"/>
<dbReference type="GO" id="GO:0004540">
    <property type="term" value="F:RNA nuclease activity"/>
    <property type="evidence" value="ECO:0007669"/>
    <property type="project" value="UniProtKB-ARBA"/>
</dbReference>
<dbReference type="RefSeq" id="XP_066069014.1">
    <property type="nucleotide sequence ID" value="XM_066212917.1"/>
</dbReference>
<reference evidence="3" key="1">
    <citation type="submission" date="2016-06" db="EMBL/GenBank/DDBJ databases">
        <authorList>
            <person name="Cuomo C."/>
            <person name="Litvintseva A."/>
            <person name="Heitman J."/>
            <person name="Chen Y."/>
            <person name="Sun S."/>
            <person name="Springer D."/>
            <person name="Dromer F."/>
            <person name="Young S."/>
            <person name="Zeng Q."/>
            <person name="Chapman S."/>
            <person name="Gujja S."/>
            <person name="Saif S."/>
            <person name="Birren B."/>
        </authorList>
    </citation>
    <scope>NUCLEOTIDE SEQUENCE</scope>
    <source>
        <strain evidence="3">CBS 7841</strain>
    </source>
</reference>
<dbReference type="PANTHER" id="PTHR16161:SF0">
    <property type="entry name" value="TRANSCRIPTIONAL PROTEIN SWT1"/>
    <property type="match status" value="1"/>
</dbReference>
<dbReference type="Proteomes" id="UP000094043">
    <property type="component" value="Chromosome 4"/>
</dbReference>
<dbReference type="EMBL" id="CP143787">
    <property type="protein sequence ID" value="WVN88314.1"/>
    <property type="molecule type" value="Genomic_DNA"/>
</dbReference>
<evidence type="ECO:0000313" key="3">
    <source>
        <dbReference type="EMBL" id="WVN88314.1"/>
    </source>
</evidence>
<keyword evidence="4" id="KW-1185">Reference proteome</keyword>
<name>A0AAJ8JTV8_9TREE</name>
<dbReference type="SMART" id="SM00670">
    <property type="entry name" value="PINc"/>
    <property type="match status" value="1"/>
</dbReference>
<dbReference type="SUPFAM" id="SSF88723">
    <property type="entry name" value="PIN domain-like"/>
    <property type="match status" value="1"/>
</dbReference>
<accession>A0AAJ8JTV8</accession>
<dbReference type="InterPro" id="IPR002716">
    <property type="entry name" value="PIN_dom"/>
</dbReference>
<reference evidence="3" key="2">
    <citation type="journal article" date="2022" name="Elife">
        <title>Obligate sexual reproduction of a homothallic fungus closely related to the Cryptococcus pathogenic species complex.</title>
        <authorList>
            <person name="Passer A.R."/>
            <person name="Clancey S.A."/>
            <person name="Shea T."/>
            <person name="David-Palma M."/>
            <person name="Averette A.F."/>
            <person name="Boekhout T."/>
            <person name="Porcel B.M."/>
            <person name="Nowrousian M."/>
            <person name="Cuomo C.A."/>
            <person name="Sun S."/>
            <person name="Heitman J."/>
            <person name="Coelho M.A."/>
        </authorList>
    </citation>
    <scope>NUCLEOTIDE SEQUENCE</scope>
    <source>
        <strain evidence="3">CBS 7841</strain>
    </source>
</reference>
<feature type="region of interest" description="Disordered" evidence="1">
    <location>
        <begin position="1"/>
        <end position="26"/>
    </location>
</feature>
<reference evidence="3" key="3">
    <citation type="submission" date="2024-01" db="EMBL/GenBank/DDBJ databases">
        <authorList>
            <person name="Coelho M.A."/>
            <person name="David-Palma M."/>
            <person name="Shea T."/>
            <person name="Sun S."/>
            <person name="Cuomo C.A."/>
            <person name="Heitman J."/>
        </authorList>
    </citation>
    <scope>NUCLEOTIDE SEQUENCE</scope>
    <source>
        <strain evidence="3">CBS 7841</strain>
    </source>
</reference>
<dbReference type="Gene3D" id="3.40.50.1010">
    <property type="entry name" value="5'-nuclease"/>
    <property type="match status" value="1"/>
</dbReference>
<organism evidence="3 4">
    <name type="scientific">Cryptococcus depauperatus CBS 7841</name>
    <dbReference type="NCBI Taxonomy" id="1295531"/>
    <lineage>
        <taxon>Eukaryota</taxon>
        <taxon>Fungi</taxon>
        <taxon>Dikarya</taxon>
        <taxon>Basidiomycota</taxon>
        <taxon>Agaricomycotina</taxon>
        <taxon>Tremellomycetes</taxon>
        <taxon>Tremellales</taxon>
        <taxon>Cryptococcaceae</taxon>
        <taxon>Cryptococcus</taxon>
    </lineage>
</organism>
<evidence type="ECO:0000256" key="1">
    <source>
        <dbReference type="SAM" id="MobiDB-lite"/>
    </source>
</evidence>
<dbReference type="Pfam" id="PF13638">
    <property type="entry name" value="PIN_4"/>
    <property type="match status" value="1"/>
</dbReference>
<gene>
    <name evidence="3" type="ORF">L203_103519</name>
</gene>
<protein>
    <recommendedName>
        <fullName evidence="2">PIN domain-containing protein</fullName>
    </recommendedName>
</protein>
<feature type="region of interest" description="Disordered" evidence="1">
    <location>
        <begin position="338"/>
        <end position="361"/>
    </location>
</feature>
<dbReference type="InterPro" id="IPR052626">
    <property type="entry name" value="SWT1_Regulator"/>
</dbReference>
<evidence type="ECO:0000259" key="2">
    <source>
        <dbReference type="SMART" id="SM00670"/>
    </source>
</evidence>
<evidence type="ECO:0000313" key="4">
    <source>
        <dbReference type="Proteomes" id="UP000094043"/>
    </source>
</evidence>